<reference evidence="3" key="1">
    <citation type="submission" date="2015-06" db="EMBL/GenBank/DDBJ databases">
        <authorList>
            <person name="Joergensen T."/>
        </authorList>
    </citation>
    <scope>NUCLEOTIDE SEQUENCE</scope>
    <source>
        <strain evidence="3">RGRH0113</strain>
    </source>
</reference>
<evidence type="ECO:0000313" key="3">
    <source>
        <dbReference type="EMBL" id="CRY93944.1"/>
    </source>
</evidence>
<dbReference type="SMART" id="SM01040">
    <property type="entry name" value="Bro-N"/>
    <property type="match status" value="1"/>
</dbReference>
<name>A0A0H5PXP3_9ZZZZ</name>
<dbReference type="EMBL" id="LN852803">
    <property type="protein sequence ID" value="CRY93944.1"/>
    <property type="molecule type" value="Genomic_DNA"/>
</dbReference>
<proteinExistence type="predicted"/>
<feature type="domain" description="Bro-N" evidence="2">
    <location>
        <begin position="11"/>
        <end position="107"/>
    </location>
</feature>
<dbReference type="PANTHER" id="PTHR36180:SF2">
    <property type="entry name" value="BRO FAMILY PROTEIN"/>
    <property type="match status" value="1"/>
</dbReference>
<dbReference type="PROSITE" id="PS51750">
    <property type="entry name" value="BRO_N"/>
    <property type="match status" value="1"/>
</dbReference>
<dbReference type="Pfam" id="PF02498">
    <property type="entry name" value="Bro-N"/>
    <property type="match status" value="1"/>
</dbReference>
<dbReference type="PANTHER" id="PTHR36180">
    <property type="entry name" value="DNA-BINDING PROTEIN-RELATED-RELATED"/>
    <property type="match status" value="1"/>
</dbReference>
<accession>A0A0H5PXP3</accession>
<evidence type="ECO:0000259" key="2">
    <source>
        <dbReference type="PROSITE" id="PS51750"/>
    </source>
</evidence>
<protein>
    <recommendedName>
        <fullName evidence="2">Bro-N domain-containing protein</fullName>
    </recommendedName>
</protein>
<dbReference type="AlphaFoldDB" id="A0A0H5PXP3"/>
<sequence>MGSSRNYKKIAIPVRTLETTDGKVFFCGADVAMVLGYVKPLDALSRHVDEDDSVKYGLTDKLGREQETILINESGLYSLILSSKLPNAKKFKHWVTSEVLPTIRKKGSYTVPQMSQTEIIAAMANNAVELEKRIVLAWDSDYTKLTPKEAKELTEAENSGYVDEEEIDWDNLEKYQ</sequence>
<reference evidence="3" key="2">
    <citation type="submission" date="2015-07" db="EMBL/GenBank/DDBJ databases">
        <title>Plasmids, circular viruses and viroids from rat gut.</title>
        <authorList>
            <person name="Jorgensen T.J."/>
            <person name="Hansen M.A."/>
            <person name="Xu Z."/>
            <person name="Tabak M.A."/>
            <person name="Sorensen S.J."/>
            <person name="Hansen L.H."/>
        </authorList>
    </citation>
    <scope>NUCLEOTIDE SEQUENCE</scope>
    <source>
        <strain evidence="3">RGRH0113</strain>
    </source>
</reference>
<evidence type="ECO:0000256" key="1">
    <source>
        <dbReference type="SAM" id="MobiDB-lite"/>
    </source>
</evidence>
<feature type="region of interest" description="Disordered" evidence="1">
    <location>
        <begin position="153"/>
        <end position="176"/>
    </location>
</feature>
<dbReference type="InterPro" id="IPR003497">
    <property type="entry name" value="BRO_N_domain"/>
</dbReference>
<organism evidence="3">
    <name type="scientific">uncultured prokaryote</name>
    <dbReference type="NCBI Taxonomy" id="198431"/>
    <lineage>
        <taxon>unclassified sequences</taxon>
        <taxon>environmental samples</taxon>
    </lineage>
</organism>